<sequence>MKYAIVINSRSGNTRLVGNALMRALAESNGRAEAMYVGDIPPADGETCSEKGASQSEPACGSVEMIQQADTILFGFWTDKGDCTQDAARFLQTLSGKRVFLFGTAGFGGSQAYFDRILATVRSHLPADADLAGSVMCQGKMDVAVRRRYEAMLGQDPQDARAKAMIENFDEALAHPDESDFQTVITAAKSSLHLS</sequence>
<evidence type="ECO:0000313" key="3">
    <source>
        <dbReference type="Proteomes" id="UP000006851"/>
    </source>
</evidence>
<dbReference type="Pfam" id="PF12641">
    <property type="entry name" value="Flavodoxin_3"/>
    <property type="match status" value="1"/>
</dbReference>
<dbReference type="InterPro" id="IPR054633">
    <property type="entry name" value="BilS"/>
</dbReference>
<dbReference type="RefSeq" id="WP_013707963.1">
    <property type="nucleotide sequence ID" value="NC_015389.1"/>
</dbReference>
<gene>
    <name evidence="2" type="ordered locus">Corgl_0092</name>
</gene>
<dbReference type="InterPro" id="IPR029039">
    <property type="entry name" value="Flavoprotein-like_sf"/>
</dbReference>
<proteinExistence type="predicted"/>
<evidence type="ECO:0000259" key="1">
    <source>
        <dbReference type="Pfam" id="PF12641"/>
    </source>
</evidence>
<reference evidence="3" key="1">
    <citation type="journal article" date="2013" name="Stand. Genomic Sci.">
        <title>Complete genome sequence of Coriobacterium glomerans type strain (PW2(T)) from the midgut of Pyrrhocoris apterus L. (red soldier bug).</title>
        <authorList>
            <person name="Stackebrandt E."/>
            <person name="Zeytun A."/>
            <person name="Lapidus A."/>
            <person name="Nolan M."/>
            <person name="Lucas S."/>
            <person name="Hammon N."/>
            <person name="Deshpande S."/>
            <person name="Cheng J.F."/>
            <person name="Tapia R."/>
            <person name="Goodwin L.A."/>
            <person name="Pitluck S."/>
            <person name="Liolios K."/>
            <person name="Pagani I."/>
            <person name="Ivanova N."/>
            <person name="Mavromatis K."/>
            <person name="Mikhailova N."/>
            <person name="Huntemann M."/>
            <person name="Pati A."/>
            <person name="Chen A."/>
            <person name="Palaniappan K."/>
            <person name="Chang Y.J."/>
            <person name="Land M."/>
            <person name="Hauser L."/>
            <person name="Rohde M."/>
            <person name="Pukall R."/>
            <person name="Goker M."/>
            <person name="Detter J.C."/>
            <person name="Woyke T."/>
            <person name="Bristow J."/>
            <person name="Eisen J.A."/>
            <person name="Markowitz V."/>
            <person name="Hugenholtz P."/>
            <person name="Kyrpides N.C."/>
            <person name="Klenk H.P."/>
        </authorList>
    </citation>
    <scope>NUCLEOTIDE SEQUENCE</scope>
    <source>
        <strain evidence="3">ATCC 49209 / DSM 20642 / JCM 10262 / PW2</strain>
    </source>
</reference>
<dbReference type="EMBL" id="CP002628">
    <property type="protein sequence ID" value="AEB06220.1"/>
    <property type="molecule type" value="Genomic_DNA"/>
</dbReference>
<dbReference type="eggNOG" id="COG0716">
    <property type="taxonomic scope" value="Bacteria"/>
</dbReference>
<dbReference type="OrthoDB" id="307208at2"/>
<evidence type="ECO:0000313" key="2">
    <source>
        <dbReference type="EMBL" id="AEB06220.1"/>
    </source>
</evidence>
<dbReference type="AlphaFoldDB" id="F2N9W5"/>
<keyword evidence="3" id="KW-1185">Reference proteome</keyword>
<dbReference type="HOGENOM" id="CLU_098259_2_0_11"/>
<name>F2N9W5_CORGP</name>
<dbReference type="NCBIfam" id="NF045594">
    <property type="entry name" value="flavodox_BilS"/>
    <property type="match status" value="1"/>
</dbReference>
<feature type="domain" description="Flavodoxin-like" evidence="1">
    <location>
        <begin position="65"/>
        <end position="185"/>
    </location>
</feature>
<dbReference type="GO" id="GO:0010181">
    <property type="term" value="F:FMN binding"/>
    <property type="evidence" value="ECO:0007669"/>
    <property type="project" value="InterPro"/>
</dbReference>
<dbReference type="KEGG" id="cgo:Corgl_0092"/>
<dbReference type="STRING" id="700015.Corgl_0092"/>
<protein>
    <recommendedName>
        <fullName evidence="1">Flavodoxin-like domain-containing protein</fullName>
    </recommendedName>
</protein>
<dbReference type="SUPFAM" id="SSF52218">
    <property type="entry name" value="Flavoproteins"/>
    <property type="match status" value="1"/>
</dbReference>
<dbReference type="InterPro" id="IPR008254">
    <property type="entry name" value="Flavodoxin/NO_synth"/>
</dbReference>
<dbReference type="Proteomes" id="UP000006851">
    <property type="component" value="Chromosome"/>
</dbReference>
<dbReference type="Gene3D" id="3.40.50.360">
    <property type="match status" value="1"/>
</dbReference>
<organism evidence="2 3">
    <name type="scientific">Coriobacterium glomerans (strain ATCC 49209 / DSM 20642 / JCM 10262 / PW2)</name>
    <dbReference type="NCBI Taxonomy" id="700015"/>
    <lineage>
        <taxon>Bacteria</taxon>
        <taxon>Bacillati</taxon>
        <taxon>Actinomycetota</taxon>
        <taxon>Coriobacteriia</taxon>
        <taxon>Coriobacteriales</taxon>
        <taxon>Coriobacteriaceae</taxon>
        <taxon>Coriobacterium</taxon>
    </lineage>
</organism>
<accession>F2N9W5</accession>